<evidence type="ECO:0000256" key="10">
    <source>
        <dbReference type="ARBA" id="ARBA00022833"/>
    </source>
</evidence>
<dbReference type="Gene3D" id="3.30.40.10">
    <property type="entry name" value="Zinc/RING finger domain, C3HC4 (zinc finger)"/>
    <property type="match status" value="1"/>
</dbReference>
<evidence type="ECO:0000256" key="1">
    <source>
        <dbReference type="ARBA" id="ARBA00000900"/>
    </source>
</evidence>
<sequence length="184" mass="20622">MGDPPPPHPPVPPPPSLPPASFPMLYYGLVVVGTAAVVLALYNLVIIRWCADITNHRSRQRGSRIPGPTPSHSFRNLNMNFIYSYKYKKDGVEKDVEGNNDYECVVCLSVFEEGEELRQLPKCKHSFHASCIDMWLYSHMDCPLCRSPVEPPVPQRRAVTEQSGHSREVLLGPGSAQMLQSHLE</sequence>
<evidence type="ECO:0000256" key="8">
    <source>
        <dbReference type="ARBA" id="ARBA00022771"/>
    </source>
</evidence>
<keyword evidence="18" id="KW-1185">Reference proteome</keyword>
<gene>
    <name evidence="17" type="ORF">ACJIZ3_021389</name>
</gene>
<dbReference type="InterPro" id="IPR013083">
    <property type="entry name" value="Znf_RING/FYVE/PHD"/>
</dbReference>
<feature type="transmembrane region" description="Helical" evidence="15">
    <location>
        <begin position="24"/>
        <end position="51"/>
    </location>
</feature>
<protein>
    <recommendedName>
        <fullName evidence="4">RING-type E3 ubiquitin transferase</fullName>
        <ecNumber evidence="4">2.3.2.27</ecNumber>
    </recommendedName>
</protein>
<dbReference type="CDD" id="cd16461">
    <property type="entry name" value="RING-H2_EL5-like"/>
    <property type="match status" value="1"/>
</dbReference>
<comment type="catalytic activity">
    <reaction evidence="1">
        <text>S-ubiquitinyl-[E2 ubiquitin-conjugating enzyme]-L-cysteine + [acceptor protein]-L-lysine = [E2 ubiquitin-conjugating enzyme]-L-cysteine + N(6)-ubiquitinyl-[acceptor protein]-L-lysine.</text>
        <dbReference type="EC" id="2.3.2.27"/>
    </reaction>
</comment>
<evidence type="ECO:0000259" key="16">
    <source>
        <dbReference type="PROSITE" id="PS50089"/>
    </source>
</evidence>
<evidence type="ECO:0000256" key="15">
    <source>
        <dbReference type="SAM" id="Phobius"/>
    </source>
</evidence>
<name>A0ABD3SLI9_9LAMI</name>
<evidence type="ECO:0000256" key="3">
    <source>
        <dbReference type="ARBA" id="ARBA00004906"/>
    </source>
</evidence>
<evidence type="ECO:0000256" key="12">
    <source>
        <dbReference type="ARBA" id="ARBA00023136"/>
    </source>
</evidence>
<organism evidence="17 18">
    <name type="scientific">Penstemon smallii</name>
    <dbReference type="NCBI Taxonomy" id="265156"/>
    <lineage>
        <taxon>Eukaryota</taxon>
        <taxon>Viridiplantae</taxon>
        <taxon>Streptophyta</taxon>
        <taxon>Embryophyta</taxon>
        <taxon>Tracheophyta</taxon>
        <taxon>Spermatophyta</taxon>
        <taxon>Magnoliopsida</taxon>
        <taxon>eudicotyledons</taxon>
        <taxon>Gunneridae</taxon>
        <taxon>Pentapetalae</taxon>
        <taxon>asterids</taxon>
        <taxon>lamiids</taxon>
        <taxon>Lamiales</taxon>
        <taxon>Plantaginaceae</taxon>
        <taxon>Cheloneae</taxon>
        <taxon>Penstemon</taxon>
    </lineage>
</organism>
<evidence type="ECO:0000313" key="17">
    <source>
        <dbReference type="EMBL" id="KAL3825360.1"/>
    </source>
</evidence>
<evidence type="ECO:0000256" key="9">
    <source>
        <dbReference type="ARBA" id="ARBA00022786"/>
    </source>
</evidence>
<keyword evidence="6 15" id="KW-0812">Transmembrane</keyword>
<feature type="domain" description="RING-type" evidence="16">
    <location>
        <begin position="104"/>
        <end position="146"/>
    </location>
</feature>
<comment type="caution">
    <text evidence="17">The sequence shown here is derived from an EMBL/GenBank/DDBJ whole genome shotgun (WGS) entry which is preliminary data.</text>
</comment>
<dbReference type="GO" id="GO:0016020">
    <property type="term" value="C:membrane"/>
    <property type="evidence" value="ECO:0007669"/>
    <property type="project" value="UniProtKB-SubCell"/>
</dbReference>
<dbReference type="EMBL" id="JBJXBP010000006">
    <property type="protein sequence ID" value="KAL3825360.1"/>
    <property type="molecule type" value="Genomic_DNA"/>
</dbReference>
<proteinExistence type="inferred from homology"/>
<dbReference type="PANTHER" id="PTHR46913:SF1">
    <property type="entry name" value="RING-H2 FINGER PROTEIN ATL16"/>
    <property type="match status" value="1"/>
</dbReference>
<dbReference type="InterPro" id="IPR044600">
    <property type="entry name" value="ATL1/ATL16-like"/>
</dbReference>
<keyword evidence="7" id="KW-0479">Metal-binding</keyword>
<keyword evidence="8 14" id="KW-0863">Zinc-finger</keyword>
<evidence type="ECO:0000256" key="2">
    <source>
        <dbReference type="ARBA" id="ARBA00004167"/>
    </source>
</evidence>
<dbReference type="FunFam" id="3.30.40.10:FF:000609">
    <property type="entry name" value="RING-H2 finger protein ATL1"/>
    <property type="match status" value="1"/>
</dbReference>
<evidence type="ECO:0000313" key="18">
    <source>
        <dbReference type="Proteomes" id="UP001634393"/>
    </source>
</evidence>
<dbReference type="SUPFAM" id="SSF57850">
    <property type="entry name" value="RING/U-box"/>
    <property type="match status" value="1"/>
</dbReference>
<comment type="similarity">
    <text evidence="13">Belongs to the RING-type zinc finger family. ATL subfamily.</text>
</comment>
<keyword evidence="12 15" id="KW-0472">Membrane</keyword>
<dbReference type="Pfam" id="PF13639">
    <property type="entry name" value="zf-RING_2"/>
    <property type="match status" value="1"/>
</dbReference>
<dbReference type="GO" id="GO:0008270">
    <property type="term" value="F:zinc ion binding"/>
    <property type="evidence" value="ECO:0007669"/>
    <property type="project" value="UniProtKB-KW"/>
</dbReference>
<dbReference type="PROSITE" id="PS50089">
    <property type="entry name" value="ZF_RING_2"/>
    <property type="match status" value="1"/>
</dbReference>
<dbReference type="Proteomes" id="UP001634393">
    <property type="component" value="Unassembled WGS sequence"/>
</dbReference>
<evidence type="ECO:0000256" key="5">
    <source>
        <dbReference type="ARBA" id="ARBA00022679"/>
    </source>
</evidence>
<evidence type="ECO:0000256" key="13">
    <source>
        <dbReference type="ARBA" id="ARBA00024209"/>
    </source>
</evidence>
<keyword evidence="5" id="KW-0808">Transferase</keyword>
<dbReference type="PANTHER" id="PTHR46913">
    <property type="entry name" value="RING-H2 FINGER PROTEIN ATL16"/>
    <property type="match status" value="1"/>
</dbReference>
<evidence type="ECO:0000256" key="4">
    <source>
        <dbReference type="ARBA" id="ARBA00012483"/>
    </source>
</evidence>
<reference evidence="17 18" key="1">
    <citation type="submission" date="2024-12" db="EMBL/GenBank/DDBJ databases">
        <title>The unique morphological basis and parallel evolutionary history of personate flowers in Penstemon.</title>
        <authorList>
            <person name="Depatie T.H."/>
            <person name="Wessinger C.A."/>
        </authorList>
    </citation>
    <scope>NUCLEOTIDE SEQUENCE [LARGE SCALE GENOMIC DNA]</scope>
    <source>
        <strain evidence="17">WTNN_2</strain>
        <tissue evidence="17">Leaf</tissue>
    </source>
</reference>
<dbReference type="AlphaFoldDB" id="A0ABD3SLI9"/>
<accession>A0ABD3SLI9</accession>
<dbReference type="GO" id="GO:0061630">
    <property type="term" value="F:ubiquitin protein ligase activity"/>
    <property type="evidence" value="ECO:0007669"/>
    <property type="project" value="UniProtKB-EC"/>
</dbReference>
<keyword evidence="11 15" id="KW-1133">Transmembrane helix</keyword>
<evidence type="ECO:0000256" key="7">
    <source>
        <dbReference type="ARBA" id="ARBA00022723"/>
    </source>
</evidence>
<evidence type="ECO:0000256" key="11">
    <source>
        <dbReference type="ARBA" id="ARBA00022989"/>
    </source>
</evidence>
<keyword evidence="9" id="KW-0833">Ubl conjugation pathway</keyword>
<dbReference type="SMART" id="SM00184">
    <property type="entry name" value="RING"/>
    <property type="match status" value="1"/>
</dbReference>
<comment type="pathway">
    <text evidence="3">Protein modification; protein ubiquitination.</text>
</comment>
<keyword evidence="10" id="KW-0862">Zinc</keyword>
<comment type="subcellular location">
    <subcellularLocation>
        <location evidence="2">Membrane</location>
        <topology evidence="2">Single-pass membrane protein</topology>
    </subcellularLocation>
</comment>
<dbReference type="InterPro" id="IPR001841">
    <property type="entry name" value="Znf_RING"/>
</dbReference>
<dbReference type="EC" id="2.3.2.27" evidence="4"/>
<evidence type="ECO:0000256" key="6">
    <source>
        <dbReference type="ARBA" id="ARBA00022692"/>
    </source>
</evidence>
<evidence type="ECO:0000256" key="14">
    <source>
        <dbReference type="PROSITE-ProRule" id="PRU00175"/>
    </source>
</evidence>